<dbReference type="PANTHER" id="PTHR33525">
    <property type="match status" value="1"/>
</dbReference>
<dbReference type="InterPro" id="IPR035919">
    <property type="entry name" value="EAL_sf"/>
</dbReference>
<proteinExistence type="predicted"/>
<dbReference type="SUPFAM" id="SSF109604">
    <property type="entry name" value="HD-domain/PDEase-like"/>
    <property type="match status" value="1"/>
</dbReference>
<dbReference type="Pfam" id="PF08668">
    <property type="entry name" value="HDOD"/>
    <property type="match status" value="1"/>
</dbReference>
<dbReference type="PIRSF" id="PIRSF003180">
    <property type="entry name" value="DiGMPpdiest_YuxH"/>
    <property type="match status" value="1"/>
</dbReference>
<dbReference type="InterPro" id="IPR014408">
    <property type="entry name" value="dGMP_Pdiesterase_EAL/HD-GYP"/>
</dbReference>
<dbReference type="AlphaFoldDB" id="A0A4Y9VS02"/>
<accession>A0A4Y9VS02</accession>
<dbReference type="Gene3D" id="1.10.3210.10">
    <property type="entry name" value="Hypothetical protein af1432"/>
    <property type="match status" value="1"/>
</dbReference>
<dbReference type="InterPro" id="IPR052340">
    <property type="entry name" value="RNase_Y/CdgJ"/>
</dbReference>
<feature type="domain" description="HDOD" evidence="1">
    <location>
        <begin position="193"/>
        <end position="383"/>
    </location>
</feature>
<dbReference type="Proteomes" id="UP000297706">
    <property type="component" value="Unassembled WGS sequence"/>
</dbReference>
<evidence type="ECO:0000259" key="1">
    <source>
        <dbReference type="PROSITE" id="PS51833"/>
    </source>
</evidence>
<comment type="caution">
    <text evidence="2">The sequence shown here is derived from an EMBL/GenBank/DDBJ whole genome shotgun (WGS) entry which is preliminary data.</text>
</comment>
<dbReference type="EMBL" id="PQVH01000008">
    <property type="protein sequence ID" value="TFW71876.1"/>
    <property type="molecule type" value="Genomic_DNA"/>
</dbReference>
<dbReference type="PANTHER" id="PTHR33525:SF4">
    <property type="entry name" value="CYCLIC DI-GMP PHOSPHODIESTERASE CDGJ"/>
    <property type="match status" value="1"/>
</dbReference>
<dbReference type="SUPFAM" id="SSF141868">
    <property type="entry name" value="EAL domain-like"/>
    <property type="match status" value="1"/>
</dbReference>
<protein>
    <recommendedName>
        <fullName evidence="1">HDOD domain-containing protein</fullName>
    </recommendedName>
</protein>
<dbReference type="OrthoDB" id="9804751at2"/>
<evidence type="ECO:0000313" key="2">
    <source>
        <dbReference type="EMBL" id="TFW71876.1"/>
    </source>
</evidence>
<organism evidence="2 3">
    <name type="scientific">Methylotenera oryzisoli</name>
    <dbReference type="NCBI Taxonomy" id="2080758"/>
    <lineage>
        <taxon>Bacteria</taxon>
        <taxon>Pseudomonadati</taxon>
        <taxon>Pseudomonadota</taxon>
        <taxon>Betaproteobacteria</taxon>
        <taxon>Nitrosomonadales</taxon>
        <taxon>Methylophilaceae</taxon>
        <taxon>Methylotenera</taxon>
    </lineage>
</organism>
<keyword evidence="3" id="KW-1185">Reference proteome</keyword>
<evidence type="ECO:0000313" key="3">
    <source>
        <dbReference type="Proteomes" id="UP000297706"/>
    </source>
</evidence>
<name>A0A4Y9VS02_9PROT</name>
<dbReference type="InterPro" id="IPR013976">
    <property type="entry name" value="HDOD"/>
</dbReference>
<reference evidence="2 3" key="1">
    <citation type="submission" date="2018-02" db="EMBL/GenBank/DDBJ databases">
        <title>A novel lanthanide dependent methylotroph, Methylotenera sp. La3113.</title>
        <authorList>
            <person name="Lv H."/>
            <person name="Tani A."/>
        </authorList>
    </citation>
    <scope>NUCLEOTIDE SEQUENCE [LARGE SCALE GENOMIC DNA]</scope>
    <source>
        <strain evidence="2 3">La3113</strain>
    </source>
</reference>
<sequence>MIMQNKLVSYQPITDVQCHLVGIDLVVDKRENATDNISESVISALHPFLCLETAGLFANHQVFVKVDEQFLMADALTLLPKTQVVLTLVRCDVVSEDLINRCSVLADMGYSLALDDWADKDPRLPLLAYAKFVRINLEHGLQSISDVLVSSTANLIAVETNCLEQRECSENIGVNLYQGYYYLDVRPDATKSLPLSVHVILEVIAELNSDGSDAALERFFRENPVLSVQMLRMVNSAAIGAGREVSSIRHAIMILGRGQMIRWLQVMLYTQRDTANVPTMLMYTALWRAKLMELMSTQCNHHGSTVHHDAVFMTGMLSLADVLLNDSMNSVVAKMSLATSIRDALLNRSGVAGSLLALVEFLELAKFADVEKHASVLGTTIEVIMACQNEALIWVDQIASSLDI</sequence>
<gene>
    <name evidence="2" type="ORF">C3Y98_07295</name>
</gene>
<dbReference type="PROSITE" id="PS51833">
    <property type="entry name" value="HDOD"/>
    <property type="match status" value="1"/>
</dbReference>